<dbReference type="SMART" id="SM00547">
    <property type="entry name" value="ZnF_RBZ"/>
    <property type="match status" value="5"/>
</dbReference>
<dbReference type="OrthoDB" id="448399at2759"/>
<evidence type="ECO:0000259" key="5">
    <source>
        <dbReference type="PROSITE" id="PS50199"/>
    </source>
</evidence>
<protein>
    <recommendedName>
        <fullName evidence="5">RanBP2-type domain-containing protein</fullName>
    </recommendedName>
</protein>
<evidence type="ECO:0000256" key="1">
    <source>
        <dbReference type="ARBA" id="ARBA00022723"/>
    </source>
</evidence>
<accession>A0A1Y1Y847</accession>
<feature type="domain" description="RanBP2-type" evidence="5">
    <location>
        <begin position="90"/>
        <end position="119"/>
    </location>
</feature>
<dbReference type="Pfam" id="PF00641">
    <property type="entry name" value="Zn_ribbon_RanBP"/>
    <property type="match status" value="5"/>
</dbReference>
<feature type="domain" description="RanBP2-type" evidence="5">
    <location>
        <begin position="222"/>
        <end position="251"/>
    </location>
</feature>
<dbReference type="EMBL" id="MCFE01000215">
    <property type="protein sequence ID" value="ORX94055.1"/>
    <property type="molecule type" value="Genomic_DNA"/>
</dbReference>
<dbReference type="GO" id="GO:0008270">
    <property type="term" value="F:zinc ion binding"/>
    <property type="evidence" value="ECO:0007669"/>
    <property type="project" value="UniProtKB-KW"/>
</dbReference>
<dbReference type="AlphaFoldDB" id="A0A1Y1Y847"/>
<evidence type="ECO:0000256" key="4">
    <source>
        <dbReference type="PROSITE-ProRule" id="PRU00322"/>
    </source>
</evidence>
<dbReference type="SUPFAM" id="SSF90209">
    <property type="entry name" value="Ran binding protein zinc finger-like"/>
    <property type="match status" value="5"/>
</dbReference>
<dbReference type="InterPro" id="IPR001876">
    <property type="entry name" value="Znf_RanBP2"/>
</dbReference>
<dbReference type="GO" id="GO:0003729">
    <property type="term" value="F:mRNA binding"/>
    <property type="evidence" value="ECO:0007669"/>
    <property type="project" value="TreeGrafter"/>
</dbReference>
<dbReference type="InterPro" id="IPR036443">
    <property type="entry name" value="Znf_RanBP2_sf"/>
</dbReference>
<keyword evidence="3" id="KW-0862">Zinc</keyword>
<comment type="caution">
    <text evidence="6">The sequence shown here is derived from an EMBL/GenBank/DDBJ whole genome shotgun (WGS) entry which is preliminary data.</text>
</comment>
<gene>
    <name evidence="6" type="ORF">K493DRAFT_32695</name>
</gene>
<evidence type="ECO:0000256" key="3">
    <source>
        <dbReference type="ARBA" id="ARBA00022833"/>
    </source>
</evidence>
<evidence type="ECO:0000256" key="2">
    <source>
        <dbReference type="ARBA" id="ARBA00022771"/>
    </source>
</evidence>
<keyword evidence="2 4" id="KW-0863">Zinc-finger</keyword>
<dbReference type="PANTHER" id="PTHR23111:SF40">
    <property type="entry name" value="RNA-BINDING PROTEIN INVOLVED IN HETEROCHROMATIN ASSEMBLY-RELATED"/>
    <property type="match status" value="1"/>
</dbReference>
<keyword evidence="1" id="KW-0479">Metal-binding</keyword>
<organism evidence="6 7">
    <name type="scientific">Basidiobolus meristosporus CBS 931.73</name>
    <dbReference type="NCBI Taxonomy" id="1314790"/>
    <lineage>
        <taxon>Eukaryota</taxon>
        <taxon>Fungi</taxon>
        <taxon>Fungi incertae sedis</taxon>
        <taxon>Zoopagomycota</taxon>
        <taxon>Entomophthoromycotina</taxon>
        <taxon>Basidiobolomycetes</taxon>
        <taxon>Basidiobolales</taxon>
        <taxon>Basidiobolaceae</taxon>
        <taxon>Basidiobolus</taxon>
    </lineage>
</organism>
<dbReference type="Gene3D" id="4.10.1060.10">
    <property type="entry name" value="Zinc finger, RanBP2-type"/>
    <property type="match status" value="5"/>
</dbReference>
<sequence length="273" mass="30526">MFGLRAFTKPVGRLVAFRAARLVAPQLAAASRIVRAQAPKAITALTVQERSYSRFRPGDWNCPKCNTHNFASRSSCFRCGEEAEGNRQVNPGDWLCPSCSFYNFGFRESCNRCDGPAPEGHVPAPRESNFSMKPGDWKCTDCGFENFASRTVCFKCNCPSPVDHQRHDHSEGEVHSSGAPVLPGDWMCPSCSFHNFRSRSACFKCDTPNPSPADSPPQSDLFEGSWTCPSCSFNNFKSRTSCYKCDSPAPRLRRQGSLLNSQHRIDPRPRRLW</sequence>
<proteinExistence type="predicted"/>
<dbReference type="STRING" id="1314790.A0A1Y1Y847"/>
<dbReference type="PANTHER" id="PTHR23111">
    <property type="entry name" value="ZINC FINGER PROTEIN"/>
    <property type="match status" value="1"/>
</dbReference>
<dbReference type="Proteomes" id="UP000193498">
    <property type="component" value="Unassembled WGS sequence"/>
</dbReference>
<dbReference type="PROSITE" id="PS01358">
    <property type="entry name" value="ZF_RANBP2_1"/>
    <property type="match status" value="4"/>
</dbReference>
<evidence type="ECO:0000313" key="7">
    <source>
        <dbReference type="Proteomes" id="UP000193498"/>
    </source>
</evidence>
<keyword evidence="7" id="KW-1185">Reference proteome</keyword>
<feature type="domain" description="RanBP2-type" evidence="5">
    <location>
        <begin position="133"/>
        <end position="162"/>
    </location>
</feature>
<dbReference type="PROSITE" id="PS50199">
    <property type="entry name" value="ZF_RANBP2_2"/>
    <property type="match status" value="5"/>
</dbReference>
<feature type="domain" description="RanBP2-type" evidence="5">
    <location>
        <begin position="56"/>
        <end position="85"/>
    </location>
</feature>
<reference evidence="6 7" key="1">
    <citation type="submission" date="2016-07" db="EMBL/GenBank/DDBJ databases">
        <title>Pervasive Adenine N6-methylation of Active Genes in Fungi.</title>
        <authorList>
            <consortium name="DOE Joint Genome Institute"/>
            <person name="Mondo S.J."/>
            <person name="Dannebaum R.O."/>
            <person name="Kuo R.C."/>
            <person name="Labutti K."/>
            <person name="Haridas S."/>
            <person name="Kuo A."/>
            <person name="Salamov A."/>
            <person name="Ahrendt S.R."/>
            <person name="Lipzen A."/>
            <person name="Sullivan W."/>
            <person name="Andreopoulos W.B."/>
            <person name="Clum A."/>
            <person name="Lindquist E."/>
            <person name="Daum C."/>
            <person name="Ramamoorthy G.K."/>
            <person name="Gryganskyi A."/>
            <person name="Culley D."/>
            <person name="Magnuson J.K."/>
            <person name="James T.Y."/>
            <person name="O'Malley M.A."/>
            <person name="Stajich J.E."/>
            <person name="Spatafora J.W."/>
            <person name="Visel A."/>
            <person name="Grigoriev I.V."/>
        </authorList>
    </citation>
    <scope>NUCLEOTIDE SEQUENCE [LARGE SCALE GENOMIC DNA]</scope>
    <source>
        <strain evidence="6 7">CBS 931.73</strain>
    </source>
</reference>
<evidence type="ECO:0000313" key="6">
    <source>
        <dbReference type="EMBL" id="ORX94055.1"/>
    </source>
</evidence>
<name>A0A1Y1Y847_9FUNG</name>
<feature type="domain" description="RanBP2-type" evidence="5">
    <location>
        <begin position="182"/>
        <end position="211"/>
    </location>
</feature>
<dbReference type="InParanoid" id="A0A1Y1Y847"/>